<accession>L7JT46</accession>
<organism evidence="1 2">
    <name type="scientific">Trachipleistophora hominis</name>
    <name type="common">Microsporidian parasite</name>
    <dbReference type="NCBI Taxonomy" id="72359"/>
    <lineage>
        <taxon>Eukaryota</taxon>
        <taxon>Fungi</taxon>
        <taxon>Fungi incertae sedis</taxon>
        <taxon>Microsporidia</taxon>
        <taxon>Pleistophoridae</taxon>
        <taxon>Trachipleistophora</taxon>
    </lineage>
</organism>
<dbReference type="VEuPathDB" id="MicrosporidiaDB:THOM_2899"/>
<proteinExistence type="predicted"/>
<dbReference type="EMBL" id="JH994065">
    <property type="protein sequence ID" value="ELQ74186.1"/>
    <property type="molecule type" value="Genomic_DNA"/>
</dbReference>
<dbReference type="OMA" id="VECVENE"/>
<keyword evidence="2" id="KW-1185">Reference proteome</keyword>
<dbReference type="Proteomes" id="UP000011185">
    <property type="component" value="Unassembled WGS sequence"/>
</dbReference>
<protein>
    <submittedName>
        <fullName evidence="1">Uncharacterized protein</fullName>
    </submittedName>
</protein>
<evidence type="ECO:0000313" key="1">
    <source>
        <dbReference type="EMBL" id="ELQ74186.1"/>
    </source>
</evidence>
<sequence>MSSFPLDSTFLTKDVENDRKLTMEDVEVEYEKIREQMYKEMEIEKVQNNIYQKLYNKMKSNSFSFERIQKQDKRSLQPKNDQYTITESPKMSNMGNDGIEMVDKVKQDAYTGSEGIVGTIVESEIDDESDIVDLNNITDSEEGVTQQDPYKSKYLDVEAEEGSTGSEVDVPYDNFDYAKDIKRQDDIIKRLEKRYLRKKKVEKLEPLFKVEDVSSSEENLEFVNLSTDNIECNIVKDEDSVECVENEKGRDLNEYMVDEDINPYGLMNLSRNKRK</sequence>
<evidence type="ECO:0000313" key="2">
    <source>
        <dbReference type="Proteomes" id="UP000011185"/>
    </source>
</evidence>
<dbReference type="HOGENOM" id="CLU_1009006_0_0_1"/>
<dbReference type="OrthoDB" id="10400316at2759"/>
<gene>
    <name evidence="1" type="ORF">THOM_2899</name>
</gene>
<dbReference type="InParanoid" id="L7JT46"/>
<dbReference type="AlphaFoldDB" id="L7JT46"/>
<name>L7JT46_TRAHO</name>
<reference evidence="1 2" key="1">
    <citation type="journal article" date="2012" name="PLoS Pathog.">
        <title>The genome of the obligate intracellular parasite Trachipleistophora hominis: new insights into microsporidian genome dynamics and reductive evolution.</title>
        <authorList>
            <person name="Heinz E."/>
            <person name="Williams T.A."/>
            <person name="Nakjang S."/>
            <person name="Noel C.J."/>
            <person name="Swan D.C."/>
            <person name="Goldberg A.V."/>
            <person name="Harris S.R."/>
            <person name="Weinmaier T."/>
            <person name="Markert S."/>
            <person name="Becher D."/>
            <person name="Bernhardt J."/>
            <person name="Dagan T."/>
            <person name="Hacker C."/>
            <person name="Lucocq J.M."/>
            <person name="Schweder T."/>
            <person name="Rattei T."/>
            <person name="Hall N."/>
            <person name="Hirt R.P."/>
            <person name="Embley T.M."/>
        </authorList>
    </citation>
    <scope>NUCLEOTIDE SEQUENCE [LARGE SCALE GENOMIC DNA]</scope>
</reference>